<reference evidence="1 2" key="1">
    <citation type="submission" date="2024-10" db="EMBL/GenBank/DDBJ databases">
        <title>Updated reference genomes for cyclostephanoid diatoms.</title>
        <authorList>
            <person name="Roberts W.R."/>
            <person name="Alverson A.J."/>
        </authorList>
    </citation>
    <scope>NUCLEOTIDE SEQUENCE [LARGE SCALE GENOMIC DNA]</scope>
    <source>
        <strain evidence="1 2">AJA228-03</strain>
    </source>
</reference>
<dbReference type="Proteomes" id="UP001530377">
    <property type="component" value="Unassembled WGS sequence"/>
</dbReference>
<dbReference type="EMBL" id="JALLPB020000435">
    <property type="protein sequence ID" value="KAL3809147.1"/>
    <property type="molecule type" value="Genomic_DNA"/>
</dbReference>
<proteinExistence type="predicted"/>
<evidence type="ECO:0000313" key="1">
    <source>
        <dbReference type="EMBL" id="KAL3809147.1"/>
    </source>
</evidence>
<organism evidence="1 2">
    <name type="scientific">Cyclostephanos tholiformis</name>
    <dbReference type="NCBI Taxonomy" id="382380"/>
    <lineage>
        <taxon>Eukaryota</taxon>
        <taxon>Sar</taxon>
        <taxon>Stramenopiles</taxon>
        <taxon>Ochrophyta</taxon>
        <taxon>Bacillariophyta</taxon>
        <taxon>Coscinodiscophyceae</taxon>
        <taxon>Thalassiosirophycidae</taxon>
        <taxon>Stephanodiscales</taxon>
        <taxon>Stephanodiscaceae</taxon>
        <taxon>Cyclostephanos</taxon>
    </lineage>
</organism>
<dbReference type="AlphaFoldDB" id="A0ABD3R8P0"/>
<dbReference type="InterPro" id="IPR036412">
    <property type="entry name" value="HAD-like_sf"/>
</dbReference>
<comment type="caution">
    <text evidence="1">The sequence shown here is derived from an EMBL/GenBank/DDBJ whole genome shotgun (WGS) entry which is preliminary data.</text>
</comment>
<evidence type="ECO:0000313" key="2">
    <source>
        <dbReference type="Proteomes" id="UP001530377"/>
    </source>
</evidence>
<accession>A0ABD3R8P0</accession>
<keyword evidence="2" id="KW-1185">Reference proteome</keyword>
<protein>
    <submittedName>
        <fullName evidence="1">Uncharacterized protein</fullName>
    </submittedName>
</protein>
<dbReference type="SUPFAM" id="SSF56784">
    <property type="entry name" value="HAD-like"/>
    <property type="match status" value="1"/>
</dbReference>
<gene>
    <name evidence="1" type="ORF">ACHAXA_008386</name>
</gene>
<name>A0ABD3R8P0_9STRA</name>
<sequence>MPKRSSSTSPSSAQYKKAKTQRSLSAFFGGAPECPSDEVTPASSASVSASSSSEYKIFCDLDGVLVDFEAGVKRIFGGRSPDDLPNQSAMWAAIGRADRFYATLPWTEDGKALWDVLRDHPTTPSILTGVPRSMKSRSEKFAWCVRELAGKKPTGTAGGGGGGDLEINHVDMAGKKSAHELVAGKRKEKFGVVNVITCWSKNKYRESGRNHILIDDRLSLREAWEEGGGIFIHHTNSKLTLESLRDKGILNCKSNTSN</sequence>